<dbReference type="InterPro" id="IPR050936">
    <property type="entry name" value="AP-1-like"/>
</dbReference>
<dbReference type="InterPro" id="IPR046347">
    <property type="entry name" value="bZIP_sf"/>
</dbReference>
<dbReference type="Pfam" id="PF00170">
    <property type="entry name" value="bZIP_1"/>
    <property type="match status" value="1"/>
</dbReference>
<dbReference type="SUPFAM" id="SSF57959">
    <property type="entry name" value="Leucine zipper domain"/>
    <property type="match status" value="1"/>
</dbReference>
<feature type="region of interest" description="Disordered" evidence="3">
    <location>
        <begin position="1"/>
        <end position="25"/>
    </location>
</feature>
<sequence>KRRDQNRVSQRAFRQRKEKHTKELEAKVSELEQLLESASYENSLAASQMGRMGEELQ</sequence>
<name>A0A9P7YVQ4_9HELO</name>
<feature type="domain" description="BZIP" evidence="4">
    <location>
        <begin position="1"/>
        <end position="16"/>
    </location>
</feature>
<feature type="non-terminal residue" evidence="5">
    <location>
        <position position="1"/>
    </location>
</feature>
<keyword evidence="2" id="KW-0539">Nucleus</keyword>
<dbReference type="GO" id="GO:0000976">
    <property type="term" value="F:transcription cis-regulatory region binding"/>
    <property type="evidence" value="ECO:0007669"/>
    <property type="project" value="InterPro"/>
</dbReference>
<dbReference type="EMBL" id="MU254407">
    <property type="protein sequence ID" value="KAG9240562.1"/>
    <property type="molecule type" value="Genomic_DNA"/>
</dbReference>
<evidence type="ECO:0000313" key="5">
    <source>
        <dbReference type="EMBL" id="KAG9240562.1"/>
    </source>
</evidence>
<evidence type="ECO:0000256" key="1">
    <source>
        <dbReference type="ARBA" id="ARBA00004123"/>
    </source>
</evidence>
<dbReference type="GO" id="GO:0090575">
    <property type="term" value="C:RNA polymerase II transcription regulator complex"/>
    <property type="evidence" value="ECO:0007669"/>
    <property type="project" value="TreeGrafter"/>
</dbReference>
<accession>A0A9P7YVQ4</accession>
<evidence type="ECO:0000256" key="3">
    <source>
        <dbReference type="SAM" id="MobiDB-lite"/>
    </source>
</evidence>
<comment type="caution">
    <text evidence="5">The sequence shown here is derived from an EMBL/GenBank/DDBJ whole genome shotgun (WGS) entry which is preliminary data.</text>
</comment>
<evidence type="ECO:0000259" key="4">
    <source>
        <dbReference type="PROSITE" id="PS00036"/>
    </source>
</evidence>
<organism evidence="5 6">
    <name type="scientific">Calycina marina</name>
    <dbReference type="NCBI Taxonomy" id="1763456"/>
    <lineage>
        <taxon>Eukaryota</taxon>
        <taxon>Fungi</taxon>
        <taxon>Dikarya</taxon>
        <taxon>Ascomycota</taxon>
        <taxon>Pezizomycotina</taxon>
        <taxon>Leotiomycetes</taxon>
        <taxon>Helotiales</taxon>
        <taxon>Pezizellaceae</taxon>
        <taxon>Calycina</taxon>
    </lineage>
</organism>
<gene>
    <name evidence="5" type="ORF">BJ878DRAFT_398295</name>
</gene>
<proteinExistence type="predicted"/>
<dbReference type="Proteomes" id="UP000887226">
    <property type="component" value="Unassembled WGS sequence"/>
</dbReference>
<dbReference type="GO" id="GO:0001228">
    <property type="term" value="F:DNA-binding transcription activator activity, RNA polymerase II-specific"/>
    <property type="evidence" value="ECO:0007669"/>
    <property type="project" value="TreeGrafter"/>
</dbReference>
<evidence type="ECO:0000256" key="2">
    <source>
        <dbReference type="ARBA" id="ARBA00023242"/>
    </source>
</evidence>
<dbReference type="PANTHER" id="PTHR40621:SF6">
    <property type="entry name" value="AP-1-LIKE TRANSCRIPTION FACTOR YAP1-RELATED"/>
    <property type="match status" value="1"/>
</dbReference>
<feature type="non-terminal residue" evidence="5">
    <location>
        <position position="57"/>
    </location>
</feature>
<protein>
    <submittedName>
        <fullName evidence="5">Bzip transcription factor Pap1 bound To Dna</fullName>
    </submittedName>
</protein>
<dbReference type="OrthoDB" id="2593073at2759"/>
<dbReference type="PROSITE" id="PS00036">
    <property type="entry name" value="BZIP_BASIC"/>
    <property type="match status" value="1"/>
</dbReference>
<dbReference type="InterPro" id="IPR004827">
    <property type="entry name" value="bZIP"/>
</dbReference>
<dbReference type="PANTHER" id="PTHR40621">
    <property type="entry name" value="TRANSCRIPTION FACTOR KAPC-RELATED"/>
    <property type="match status" value="1"/>
</dbReference>
<dbReference type="Gene3D" id="1.20.5.170">
    <property type="match status" value="1"/>
</dbReference>
<keyword evidence="6" id="KW-1185">Reference proteome</keyword>
<reference evidence="5" key="1">
    <citation type="journal article" date="2021" name="IMA Fungus">
        <title>Genomic characterization of three marine fungi, including Emericellopsis atlantica sp. nov. with signatures of a generalist lifestyle and marine biomass degradation.</title>
        <authorList>
            <person name="Hagestad O.C."/>
            <person name="Hou L."/>
            <person name="Andersen J.H."/>
            <person name="Hansen E.H."/>
            <person name="Altermark B."/>
            <person name="Li C."/>
            <person name="Kuhnert E."/>
            <person name="Cox R.J."/>
            <person name="Crous P.W."/>
            <person name="Spatafora J.W."/>
            <person name="Lail K."/>
            <person name="Amirebrahimi M."/>
            <person name="Lipzen A."/>
            <person name="Pangilinan J."/>
            <person name="Andreopoulos W."/>
            <person name="Hayes R.D."/>
            <person name="Ng V."/>
            <person name="Grigoriev I.V."/>
            <person name="Jackson S.A."/>
            <person name="Sutton T.D.S."/>
            <person name="Dobson A.D.W."/>
            <person name="Rama T."/>
        </authorList>
    </citation>
    <scope>NUCLEOTIDE SEQUENCE</scope>
    <source>
        <strain evidence="5">TRa3180A</strain>
    </source>
</reference>
<evidence type="ECO:0000313" key="6">
    <source>
        <dbReference type="Proteomes" id="UP000887226"/>
    </source>
</evidence>
<comment type="subcellular location">
    <subcellularLocation>
        <location evidence="1">Nucleus</location>
    </subcellularLocation>
</comment>
<dbReference type="AlphaFoldDB" id="A0A9P7YVQ4"/>
<dbReference type="CDD" id="cd14688">
    <property type="entry name" value="bZIP_YAP"/>
    <property type="match status" value="1"/>
</dbReference>